<proteinExistence type="predicted"/>
<name>A0A0A9H1K6_ARUDO</name>
<dbReference type="AlphaFoldDB" id="A0A0A9H1K6"/>
<accession>A0A0A9H1K6</accession>
<reference evidence="1" key="2">
    <citation type="journal article" date="2015" name="Data Brief">
        <title>Shoot transcriptome of the giant reed, Arundo donax.</title>
        <authorList>
            <person name="Barrero R.A."/>
            <person name="Guerrero F.D."/>
            <person name="Moolhuijzen P."/>
            <person name="Goolsby J.A."/>
            <person name="Tidwell J."/>
            <person name="Bellgard S.E."/>
            <person name="Bellgard M.I."/>
        </authorList>
    </citation>
    <scope>NUCLEOTIDE SEQUENCE</scope>
    <source>
        <tissue evidence="1">Shoot tissue taken approximately 20 cm above the soil surface</tissue>
    </source>
</reference>
<evidence type="ECO:0000313" key="1">
    <source>
        <dbReference type="EMBL" id="JAE30627.1"/>
    </source>
</evidence>
<protein>
    <submittedName>
        <fullName evidence="1">Uncharacterized protein</fullName>
    </submittedName>
</protein>
<sequence length="48" mass="5199">MQGLARGRRHRVGERFLPCLVCLLMLPGGRSPRRRALGCGAGALPVGW</sequence>
<dbReference type="EMBL" id="GBRH01167269">
    <property type="protein sequence ID" value="JAE30627.1"/>
    <property type="molecule type" value="Transcribed_RNA"/>
</dbReference>
<organism evidence="1">
    <name type="scientific">Arundo donax</name>
    <name type="common">Giant reed</name>
    <name type="synonym">Donax arundinaceus</name>
    <dbReference type="NCBI Taxonomy" id="35708"/>
    <lineage>
        <taxon>Eukaryota</taxon>
        <taxon>Viridiplantae</taxon>
        <taxon>Streptophyta</taxon>
        <taxon>Embryophyta</taxon>
        <taxon>Tracheophyta</taxon>
        <taxon>Spermatophyta</taxon>
        <taxon>Magnoliopsida</taxon>
        <taxon>Liliopsida</taxon>
        <taxon>Poales</taxon>
        <taxon>Poaceae</taxon>
        <taxon>PACMAD clade</taxon>
        <taxon>Arundinoideae</taxon>
        <taxon>Arundineae</taxon>
        <taxon>Arundo</taxon>
    </lineage>
</organism>
<reference evidence="1" key="1">
    <citation type="submission" date="2014-09" db="EMBL/GenBank/DDBJ databases">
        <authorList>
            <person name="Magalhaes I.L.F."/>
            <person name="Oliveira U."/>
            <person name="Santos F.R."/>
            <person name="Vidigal T.H.D.A."/>
            <person name="Brescovit A.D."/>
            <person name="Santos A.J."/>
        </authorList>
    </citation>
    <scope>NUCLEOTIDE SEQUENCE</scope>
    <source>
        <tissue evidence="1">Shoot tissue taken approximately 20 cm above the soil surface</tissue>
    </source>
</reference>